<keyword evidence="2" id="KW-1185">Reference proteome</keyword>
<dbReference type="AlphaFoldDB" id="A0AAV6TXT8"/>
<dbReference type="Proteomes" id="UP000827092">
    <property type="component" value="Unassembled WGS sequence"/>
</dbReference>
<organism evidence="1 2">
    <name type="scientific">Oedothorax gibbosus</name>
    <dbReference type="NCBI Taxonomy" id="931172"/>
    <lineage>
        <taxon>Eukaryota</taxon>
        <taxon>Metazoa</taxon>
        <taxon>Ecdysozoa</taxon>
        <taxon>Arthropoda</taxon>
        <taxon>Chelicerata</taxon>
        <taxon>Arachnida</taxon>
        <taxon>Araneae</taxon>
        <taxon>Araneomorphae</taxon>
        <taxon>Entelegynae</taxon>
        <taxon>Araneoidea</taxon>
        <taxon>Linyphiidae</taxon>
        <taxon>Erigoninae</taxon>
        <taxon>Oedothorax</taxon>
    </lineage>
</organism>
<protein>
    <submittedName>
        <fullName evidence="1">Uncharacterized protein</fullName>
    </submittedName>
</protein>
<sequence>MSVQVEFQVRNVLTILGCSTHGVAVGVRVVKNRPAPRLNSTEVDKFTEVHRAHPESNSLYFQELRDMSVQVEFQVRNVLTILGCSTHGVAVGVRVVKNRPTHRPNSTEVDKFTEVHRAHPESNSLYFQELRDMSVQVEFQVRNVLTIFGCSTHGVAVGVRVAKNRPNRPIHRPNSTEVDKFTEVHRAHPESNSLYFQELRDMSVQVEFQVRNVLTIFGCSTHGVAVGVRVAKNRPAPHKNSTEVH</sequence>
<dbReference type="EMBL" id="JAFNEN010000859">
    <property type="protein sequence ID" value="KAG8176659.1"/>
    <property type="molecule type" value="Genomic_DNA"/>
</dbReference>
<reference evidence="1 2" key="1">
    <citation type="journal article" date="2022" name="Nat. Ecol. Evol.">
        <title>A masculinizing supergene underlies an exaggerated male reproductive morph in a spider.</title>
        <authorList>
            <person name="Hendrickx F."/>
            <person name="De Corte Z."/>
            <person name="Sonet G."/>
            <person name="Van Belleghem S.M."/>
            <person name="Kostlbacher S."/>
            <person name="Vangestel C."/>
        </authorList>
    </citation>
    <scope>NUCLEOTIDE SEQUENCE [LARGE SCALE GENOMIC DNA]</scope>
    <source>
        <strain evidence="1">W744_W776</strain>
    </source>
</reference>
<accession>A0AAV6TXT8</accession>
<comment type="caution">
    <text evidence="1">The sequence shown here is derived from an EMBL/GenBank/DDBJ whole genome shotgun (WGS) entry which is preliminary data.</text>
</comment>
<name>A0AAV6TXT8_9ARAC</name>
<proteinExistence type="predicted"/>
<evidence type="ECO:0000313" key="2">
    <source>
        <dbReference type="Proteomes" id="UP000827092"/>
    </source>
</evidence>
<gene>
    <name evidence="1" type="ORF">JTE90_029306</name>
</gene>
<evidence type="ECO:0000313" key="1">
    <source>
        <dbReference type="EMBL" id="KAG8176659.1"/>
    </source>
</evidence>